<dbReference type="Gene3D" id="3.40.50.300">
    <property type="entry name" value="P-loop containing nucleotide triphosphate hydrolases"/>
    <property type="match status" value="1"/>
</dbReference>
<dbReference type="Gene3D" id="3.30.40.10">
    <property type="entry name" value="Zinc/RING finger domain, C3HC4 (zinc finger)"/>
    <property type="match status" value="1"/>
</dbReference>
<feature type="domain" description="Helicase C-terminal" evidence="11">
    <location>
        <begin position="1243"/>
        <end position="1403"/>
    </location>
</feature>
<dbReference type="InterPro" id="IPR052583">
    <property type="entry name" value="ATP-helicase/E3_Ub-Ligase"/>
</dbReference>
<dbReference type="CDD" id="cd18070">
    <property type="entry name" value="DEXQc_SHPRH"/>
    <property type="match status" value="1"/>
</dbReference>
<accession>A0A9W4UWI7</accession>
<dbReference type="SMART" id="SM00487">
    <property type="entry name" value="DEXDc"/>
    <property type="match status" value="1"/>
</dbReference>
<organism evidence="12 13">
    <name type="scientific">Periconia digitata</name>
    <dbReference type="NCBI Taxonomy" id="1303443"/>
    <lineage>
        <taxon>Eukaryota</taxon>
        <taxon>Fungi</taxon>
        <taxon>Dikarya</taxon>
        <taxon>Ascomycota</taxon>
        <taxon>Pezizomycotina</taxon>
        <taxon>Dothideomycetes</taxon>
        <taxon>Pleosporomycetidae</taxon>
        <taxon>Pleosporales</taxon>
        <taxon>Massarineae</taxon>
        <taxon>Periconiaceae</taxon>
        <taxon>Periconia</taxon>
    </lineage>
</organism>
<dbReference type="SUPFAM" id="SSF57850">
    <property type="entry name" value="RING/U-box"/>
    <property type="match status" value="1"/>
</dbReference>
<dbReference type="InterPro" id="IPR014001">
    <property type="entry name" value="Helicase_ATP-bd"/>
</dbReference>
<feature type="region of interest" description="Disordered" evidence="8">
    <location>
        <begin position="38"/>
        <end position="73"/>
    </location>
</feature>
<dbReference type="InterPro" id="IPR059033">
    <property type="entry name" value="C144_05_dom"/>
</dbReference>
<evidence type="ECO:0000259" key="9">
    <source>
        <dbReference type="PROSITE" id="PS50089"/>
    </source>
</evidence>
<dbReference type="PROSITE" id="PS00018">
    <property type="entry name" value="EF_HAND_1"/>
    <property type="match status" value="1"/>
</dbReference>
<dbReference type="EMBL" id="CAOQHR010000012">
    <property type="protein sequence ID" value="CAI6341653.1"/>
    <property type="molecule type" value="Genomic_DNA"/>
</dbReference>
<dbReference type="PROSITE" id="PS50089">
    <property type="entry name" value="ZF_RING_2"/>
    <property type="match status" value="1"/>
</dbReference>
<gene>
    <name evidence="12" type="ORF">PDIGIT_LOCUS14853</name>
</gene>
<sequence>MASIFESLDITFLTTRRPGSSPEPTAPSKPQTIAEALRFSTGGPSNEQRAIKRRKTNHDQSAATDSSHGSDSNHSIVLSRIDLDLNFPDAQIESLKTHGSSRPSIDLSLESYKRPEPDMLAITLWDATASTVLELHATSTSAILDKIGPHLDFATLVAITKEGKKRINRTRIPFCRTVLIVPGVNCQSVKLCIELRWRVGLSAVETQSLRAGVREDLAILENYLPDATAAERTPWALSDFFSAVHVPPTNESVSPRIQQSLVETELYPFQQRAVNWLIRREGFELSELGDLKEIASPSAWAPVSFKPIKDAAGRACYVSHLRAMVVIDPNTVWDAAKQLRGGILAEEMGLGKTVELIALMCLNKRRMPKDSPPSPNPPNSLIPSAATLIITPPSILEQWKKEINTHAPELKVLHYQGLPPASAPSKEHQVATVNNLLNYDVVLTTYNVLSKEIHFATPAPDRSLRQAPKHERKMSPLVQIEWWRVCLDEAQMIESGVSQAAQVARIIPRVNAWAVSGTPLRKDIQDLRGLLAFLWYEPFASSRPLWDRLDKASFREIFNRISLRHTKDRIRDELQLPPQKRVVITVPFTVVEEQNYSDLVRQMCNACWLTPDGEPTREDRSIDHPEVIERMREWLMRLRQTCLHANVGKRNRRAMGARNGPLRTVGEVLEAMIDQNDASLKVEIRESILLELKRGHIRAHANDDRDRVDTALKYYHRALTEAQDYRKVCQNEIIEEKRKLGRNVLPSDDMFLDHEEIEHDETNGRLVVKRRMLRSALELEHACFFYIGTVLYQRKMDENLTTPDSAQFNALQSQEDEWYGKAKAVRKELLKESQTRAQRHMALANLKASTPLQKIPEFLDLGGIESRRVLETIDEVTDNMNSQVTHLEDWRKKIVDILAAPLVDQDEDQEITGNEYADSTNSQDQLYVYMMAVRALIADRNRVVSGLHDPLVDLEMKTAERDAKGADPNKSRGHAPELFLQLAQTRRTLQPTSNIGSLKGGVSALRSLVSSLQRRSGTGDDRASAELAIAEKYLGRLQKLVSEQSKLIADLEKELDMFRTTMNSRLEYYRQLQHISDTVAPWKEELDPVFDYLEYERQKHAQEARQKTLAGLKTKQAYLTNLRHEGEEQEMKQECIICQDVFEQGVFTSCGHRYCTDCINQWWQEHRTCPLCKQKLHSRDFKQITFKPSEVTAQEEMHGNGSASHASSPSSTTSSIYSDMSETTMREIKMIDLAGSYGSKIDMIARHLLWIRNNDPGAKTIIFSQFGDFLQVLRTACKQWKIGTSSIHDKDGIQKFKQDPSKGCFLLDAKSDSSGLNLVNATYVFLCEPLINPAIELQAIARVHRIGQQRPTTVIMYLVSNTVEEAIYDISVARRMEHVDRSMLSSPASASGSTSPMLHEKMIDKANSAELESTPVKQLLRRAGDGEVVGSDDLWGCLFGKKGKVRDGKSEALGKEVGRHLRGVAAETRALEAAMEGLSSASSS</sequence>
<proteinExistence type="predicted"/>
<protein>
    <submittedName>
        <fullName evidence="12">Uncharacterized protein</fullName>
    </submittedName>
</protein>
<dbReference type="InterPro" id="IPR001650">
    <property type="entry name" value="Helicase_C-like"/>
</dbReference>
<evidence type="ECO:0000256" key="7">
    <source>
        <dbReference type="PROSITE-ProRule" id="PRU00175"/>
    </source>
</evidence>
<dbReference type="OrthoDB" id="5330228at2759"/>
<dbReference type="InterPro" id="IPR027417">
    <property type="entry name" value="P-loop_NTPase"/>
</dbReference>
<dbReference type="InterPro" id="IPR018247">
    <property type="entry name" value="EF_Hand_1_Ca_BS"/>
</dbReference>
<feature type="domain" description="Helicase ATP-binding" evidence="10">
    <location>
        <begin position="333"/>
        <end position="537"/>
    </location>
</feature>
<evidence type="ECO:0000256" key="2">
    <source>
        <dbReference type="ARBA" id="ARBA00022741"/>
    </source>
</evidence>
<keyword evidence="1" id="KW-0479">Metal-binding</keyword>
<name>A0A9W4UWI7_9PLEO</name>
<dbReference type="Gene3D" id="3.40.50.10810">
    <property type="entry name" value="Tandem AAA-ATPase domain"/>
    <property type="match status" value="1"/>
</dbReference>
<keyword evidence="13" id="KW-1185">Reference proteome</keyword>
<dbReference type="PANTHER" id="PTHR45865:SF1">
    <property type="entry name" value="E3 UBIQUITIN-PROTEIN LIGASE SHPRH"/>
    <property type="match status" value="1"/>
</dbReference>
<keyword evidence="2" id="KW-0547">Nucleotide-binding</keyword>
<dbReference type="Pfam" id="PF26021">
    <property type="entry name" value="Ferritin_C144_05"/>
    <property type="match status" value="1"/>
</dbReference>
<reference evidence="12" key="1">
    <citation type="submission" date="2023-01" db="EMBL/GenBank/DDBJ databases">
        <authorList>
            <person name="Van Ghelder C."/>
            <person name="Rancurel C."/>
        </authorList>
    </citation>
    <scope>NUCLEOTIDE SEQUENCE</scope>
    <source>
        <strain evidence="12">CNCM I-4278</strain>
    </source>
</reference>
<evidence type="ECO:0000256" key="5">
    <source>
        <dbReference type="ARBA" id="ARBA00022833"/>
    </source>
</evidence>
<dbReference type="GO" id="GO:0000209">
    <property type="term" value="P:protein polyubiquitination"/>
    <property type="evidence" value="ECO:0007669"/>
    <property type="project" value="TreeGrafter"/>
</dbReference>
<feature type="compositionally biased region" description="Polar residues" evidence="8">
    <location>
        <begin position="59"/>
        <end position="73"/>
    </location>
</feature>
<feature type="region of interest" description="Disordered" evidence="8">
    <location>
        <begin position="13"/>
        <end position="32"/>
    </location>
</feature>
<dbReference type="Proteomes" id="UP001152607">
    <property type="component" value="Unassembled WGS sequence"/>
</dbReference>
<evidence type="ECO:0000313" key="12">
    <source>
        <dbReference type="EMBL" id="CAI6341653.1"/>
    </source>
</evidence>
<dbReference type="InterPro" id="IPR049730">
    <property type="entry name" value="SNF2/RAD54-like_C"/>
</dbReference>
<keyword evidence="6" id="KW-0067">ATP-binding</keyword>
<dbReference type="GO" id="GO:0005634">
    <property type="term" value="C:nucleus"/>
    <property type="evidence" value="ECO:0007669"/>
    <property type="project" value="TreeGrafter"/>
</dbReference>
<evidence type="ECO:0000256" key="4">
    <source>
        <dbReference type="ARBA" id="ARBA00022801"/>
    </source>
</evidence>
<feature type="region of interest" description="Disordered" evidence="8">
    <location>
        <begin position="1193"/>
        <end position="1216"/>
    </location>
</feature>
<dbReference type="InterPro" id="IPR000330">
    <property type="entry name" value="SNF2_N"/>
</dbReference>
<dbReference type="GO" id="GO:0061630">
    <property type="term" value="F:ubiquitin protein ligase activity"/>
    <property type="evidence" value="ECO:0007669"/>
    <property type="project" value="TreeGrafter"/>
</dbReference>
<keyword evidence="3 7" id="KW-0863">Zinc-finger</keyword>
<dbReference type="PROSITE" id="PS00518">
    <property type="entry name" value="ZF_RING_1"/>
    <property type="match status" value="1"/>
</dbReference>
<dbReference type="PROSITE" id="PS51194">
    <property type="entry name" value="HELICASE_CTER"/>
    <property type="match status" value="1"/>
</dbReference>
<keyword evidence="5" id="KW-0862">Zinc</keyword>
<dbReference type="SUPFAM" id="SSF52540">
    <property type="entry name" value="P-loop containing nucleoside triphosphate hydrolases"/>
    <property type="match status" value="2"/>
</dbReference>
<dbReference type="GO" id="GO:0008270">
    <property type="term" value="F:zinc ion binding"/>
    <property type="evidence" value="ECO:0007669"/>
    <property type="project" value="UniProtKB-KW"/>
</dbReference>
<dbReference type="Pfam" id="PF00271">
    <property type="entry name" value="Helicase_C"/>
    <property type="match status" value="1"/>
</dbReference>
<evidence type="ECO:0000256" key="8">
    <source>
        <dbReference type="SAM" id="MobiDB-lite"/>
    </source>
</evidence>
<evidence type="ECO:0000256" key="3">
    <source>
        <dbReference type="ARBA" id="ARBA00022771"/>
    </source>
</evidence>
<dbReference type="SMART" id="SM00184">
    <property type="entry name" value="RING"/>
    <property type="match status" value="1"/>
</dbReference>
<dbReference type="PROSITE" id="PS51192">
    <property type="entry name" value="HELICASE_ATP_BIND_1"/>
    <property type="match status" value="1"/>
</dbReference>
<dbReference type="Pfam" id="PF13923">
    <property type="entry name" value="zf-C3HC4_2"/>
    <property type="match status" value="1"/>
</dbReference>
<evidence type="ECO:0000313" key="13">
    <source>
        <dbReference type="Proteomes" id="UP001152607"/>
    </source>
</evidence>
<evidence type="ECO:0000256" key="6">
    <source>
        <dbReference type="ARBA" id="ARBA00022840"/>
    </source>
</evidence>
<dbReference type="GO" id="GO:0006974">
    <property type="term" value="P:DNA damage response"/>
    <property type="evidence" value="ECO:0007669"/>
    <property type="project" value="TreeGrafter"/>
</dbReference>
<dbReference type="InterPro" id="IPR001841">
    <property type="entry name" value="Znf_RING"/>
</dbReference>
<evidence type="ECO:0000256" key="1">
    <source>
        <dbReference type="ARBA" id="ARBA00022723"/>
    </source>
</evidence>
<dbReference type="InterPro" id="IPR017907">
    <property type="entry name" value="Znf_RING_CS"/>
</dbReference>
<dbReference type="InterPro" id="IPR038718">
    <property type="entry name" value="SNF2-like_sf"/>
</dbReference>
<comment type="caution">
    <text evidence="12">The sequence shown here is derived from an EMBL/GenBank/DDBJ whole genome shotgun (WGS) entry which is preliminary data.</text>
</comment>
<evidence type="ECO:0000259" key="11">
    <source>
        <dbReference type="PROSITE" id="PS51194"/>
    </source>
</evidence>
<dbReference type="Pfam" id="PF00176">
    <property type="entry name" value="SNF2-rel_dom"/>
    <property type="match status" value="1"/>
</dbReference>
<keyword evidence="4" id="KW-0378">Hydrolase</keyword>
<dbReference type="PANTHER" id="PTHR45865">
    <property type="entry name" value="E3 UBIQUITIN-PROTEIN LIGASE SHPRH FAMILY MEMBER"/>
    <property type="match status" value="1"/>
</dbReference>
<dbReference type="InterPro" id="IPR013083">
    <property type="entry name" value="Znf_RING/FYVE/PHD"/>
</dbReference>
<dbReference type="GO" id="GO:0016787">
    <property type="term" value="F:hydrolase activity"/>
    <property type="evidence" value="ECO:0007669"/>
    <property type="project" value="UniProtKB-KW"/>
</dbReference>
<dbReference type="CDD" id="cd18793">
    <property type="entry name" value="SF2_C_SNF"/>
    <property type="match status" value="1"/>
</dbReference>
<feature type="domain" description="RING-type" evidence="9">
    <location>
        <begin position="1135"/>
        <end position="1173"/>
    </location>
</feature>
<dbReference type="FunFam" id="3.40.50.10810:FF:000059">
    <property type="entry name" value="SNF2 family helicase/ATPase, putative"/>
    <property type="match status" value="1"/>
</dbReference>
<evidence type="ECO:0000259" key="10">
    <source>
        <dbReference type="PROSITE" id="PS51192"/>
    </source>
</evidence>
<feature type="compositionally biased region" description="Low complexity" evidence="8">
    <location>
        <begin position="1202"/>
        <end position="1216"/>
    </location>
</feature>
<dbReference type="GO" id="GO:0005524">
    <property type="term" value="F:ATP binding"/>
    <property type="evidence" value="ECO:0007669"/>
    <property type="project" value="InterPro"/>
</dbReference>